<dbReference type="GO" id="GO:0032259">
    <property type="term" value="P:methylation"/>
    <property type="evidence" value="ECO:0007669"/>
    <property type="project" value="UniProtKB-KW"/>
</dbReference>
<sequence length="336" mass="36749">MSDAHTAVRDGAPGLPAGATAPPHRLDDVRGWFPVLDQVLFAWLLDRQEAGGARGDLLEVGVYLGKSAIFLGRHLRPGERYTVCDLFEGDAPDDANRAESTKSYATLTRRAFETNYLAFHDELPRVLQGPSSLVPGEVPPGSCRFVHIDASHLYEHVHGDIGAARDALLPDGIVVLDDFRSEHTPGVSVAVWEAVLNRGLRPICLSTQKLYGTWGDPGPVQEDLLAMVRGRDDCHLSVQQAAGHRIIRLKAKREMRAPAFPLSRYGREAREAREDVPAEPTPLPHQPVPAPPAPAAKASPPRRPRSRARRVVIDLLPPLVTRALVKARTACRPTAR</sequence>
<dbReference type="Pfam" id="PF13578">
    <property type="entry name" value="Methyltransf_24"/>
    <property type="match status" value="1"/>
</dbReference>
<evidence type="ECO:0000313" key="2">
    <source>
        <dbReference type="EMBL" id="MFB8776899.1"/>
    </source>
</evidence>
<proteinExistence type="predicted"/>
<dbReference type="SUPFAM" id="SSF53335">
    <property type="entry name" value="S-adenosyl-L-methionine-dependent methyltransferases"/>
    <property type="match status" value="1"/>
</dbReference>
<feature type="region of interest" description="Disordered" evidence="1">
    <location>
        <begin position="264"/>
        <end position="310"/>
    </location>
</feature>
<evidence type="ECO:0000313" key="3">
    <source>
        <dbReference type="Proteomes" id="UP001585080"/>
    </source>
</evidence>
<dbReference type="GO" id="GO:0008168">
    <property type="term" value="F:methyltransferase activity"/>
    <property type="evidence" value="ECO:0007669"/>
    <property type="project" value="UniProtKB-KW"/>
</dbReference>
<accession>A0ABV5EJ81</accession>
<feature type="compositionally biased region" description="Basic residues" evidence="1">
    <location>
        <begin position="300"/>
        <end position="310"/>
    </location>
</feature>
<dbReference type="InterPro" id="IPR029063">
    <property type="entry name" value="SAM-dependent_MTases_sf"/>
</dbReference>
<comment type="caution">
    <text evidence="2">The sequence shown here is derived from an EMBL/GenBank/DDBJ whole genome shotgun (WGS) entry which is preliminary data.</text>
</comment>
<evidence type="ECO:0000256" key="1">
    <source>
        <dbReference type="SAM" id="MobiDB-lite"/>
    </source>
</evidence>
<protein>
    <submittedName>
        <fullName evidence="2">Class I SAM-dependent methyltransferase</fullName>
        <ecNumber evidence="2">2.1.1.-</ecNumber>
    </submittedName>
</protein>
<keyword evidence="2" id="KW-0808">Transferase</keyword>
<dbReference type="EC" id="2.1.1.-" evidence="2"/>
<feature type="compositionally biased region" description="Basic and acidic residues" evidence="1">
    <location>
        <begin position="265"/>
        <end position="276"/>
    </location>
</feature>
<feature type="compositionally biased region" description="Low complexity" evidence="1">
    <location>
        <begin position="11"/>
        <end position="22"/>
    </location>
</feature>
<feature type="compositionally biased region" description="Pro residues" evidence="1">
    <location>
        <begin position="279"/>
        <end position="294"/>
    </location>
</feature>
<dbReference type="Gene3D" id="3.40.50.150">
    <property type="entry name" value="Vaccinia Virus protein VP39"/>
    <property type="match status" value="1"/>
</dbReference>
<dbReference type="EMBL" id="JAYMRP010000036">
    <property type="protein sequence ID" value="MFB8776899.1"/>
    <property type="molecule type" value="Genomic_DNA"/>
</dbReference>
<dbReference type="RefSeq" id="WP_376735408.1">
    <property type="nucleotide sequence ID" value="NZ_JAYMRP010000036.1"/>
</dbReference>
<organism evidence="2 3">
    <name type="scientific">Streptomyces broussonetiae</name>
    <dbReference type="NCBI Taxonomy" id="2686304"/>
    <lineage>
        <taxon>Bacteria</taxon>
        <taxon>Bacillati</taxon>
        <taxon>Actinomycetota</taxon>
        <taxon>Actinomycetes</taxon>
        <taxon>Kitasatosporales</taxon>
        <taxon>Streptomycetaceae</taxon>
        <taxon>Streptomyces</taxon>
    </lineage>
</organism>
<feature type="region of interest" description="Disordered" evidence="1">
    <location>
        <begin position="1"/>
        <end position="22"/>
    </location>
</feature>
<gene>
    <name evidence="2" type="ORF">VSS16_29895</name>
</gene>
<reference evidence="2 3" key="1">
    <citation type="submission" date="2024-01" db="EMBL/GenBank/DDBJ databases">
        <title>Genome mining of biosynthetic gene clusters to explore secondary metabolites of Streptomyces sp.</title>
        <authorList>
            <person name="Baig A."/>
            <person name="Ajitkumar Shintre N."/>
            <person name="Kumar H."/>
            <person name="Anbarasu A."/>
            <person name="Ramaiah S."/>
        </authorList>
    </citation>
    <scope>NUCLEOTIDE SEQUENCE [LARGE SCALE GENOMIC DNA]</scope>
    <source>
        <strain evidence="2 3">A57</strain>
    </source>
</reference>
<dbReference type="Proteomes" id="UP001585080">
    <property type="component" value="Unassembled WGS sequence"/>
</dbReference>
<keyword evidence="2" id="KW-0489">Methyltransferase</keyword>
<keyword evidence="3" id="KW-1185">Reference proteome</keyword>
<name>A0ABV5EJ81_9ACTN</name>